<keyword evidence="1" id="KW-0175">Coiled coil</keyword>
<organism evidence="2 3">
    <name type="scientific">Tritrichomonas musculus</name>
    <dbReference type="NCBI Taxonomy" id="1915356"/>
    <lineage>
        <taxon>Eukaryota</taxon>
        <taxon>Metamonada</taxon>
        <taxon>Parabasalia</taxon>
        <taxon>Tritrichomonadida</taxon>
        <taxon>Tritrichomonadidae</taxon>
        <taxon>Tritrichomonas</taxon>
    </lineage>
</organism>
<keyword evidence="3" id="KW-1185">Reference proteome</keyword>
<evidence type="ECO:0000256" key="1">
    <source>
        <dbReference type="SAM" id="Coils"/>
    </source>
</evidence>
<name>A0ABR2KWI1_9EUKA</name>
<proteinExistence type="predicted"/>
<protein>
    <submittedName>
        <fullName evidence="2">Uncharacterized protein</fullName>
    </submittedName>
</protein>
<comment type="caution">
    <text evidence="2">The sequence shown here is derived from an EMBL/GenBank/DDBJ whole genome shotgun (WGS) entry which is preliminary data.</text>
</comment>
<dbReference type="EMBL" id="JAPFFF010000003">
    <property type="protein sequence ID" value="KAK8895489.1"/>
    <property type="molecule type" value="Genomic_DNA"/>
</dbReference>
<feature type="coiled-coil region" evidence="1">
    <location>
        <begin position="223"/>
        <end position="456"/>
    </location>
</feature>
<reference evidence="2 3" key="1">
    <citation type="submission" date="2024-04" db="EMBL/GenBank/DDBJ databases">
        <title>Tritrichomonas musculus Genome.</title>
        <authorList>
            <person name="Alves-Ferreira E."/>
            <person name="Grigg M."/>
            <person name="Lorenzi H."/>
            <person name="Galac M."/>
        </authorList>
    </citation>
    <scope>NUCLEOTIDE SEQUENCE [LARGE SCALE GENOMIC DNA]</scope>
    <source>
        <strain evidence="2 3">EAF2021</strain>
    </source>
</reference>
<gene>
    <name evidence="2" type="ORF">M9Y10_023956</name>
</gene>
<evidence type="ECO:0000313" key="2">
    <source>
        <dbReference type="EMBL" id="KAK8895489.1"/>
    </source>
</evidence>
<accession>A0ABR2KWI1</accession>
<sequence>MDEESFYFEMANQTADQAFLLLGLDQISTENLINEIKTESNLKIKYSKLLHILIDRLTVMNQGYCNFPEECKDCIKKVKNIFIQNAYRKEKNIKNINCSDGDFVPDKPKDFLQWVPDQFEIFTSAISRFRSKIDDSQRKIDHILTLNTKRERKSQIEKNDDEEKERLRSKITFLKQKIERMKSENEKLLNQIKLKSQVENNYAQLGESKLTKIDKSIECDSELANLKKKYSLISSQVVELQQQIAKNPFKVRLLTEKLKVAEDTNKELQQVNENLKHELKIKTDDLDQERLNNVSREKKFNEAKEKLSNYANDLMKREKEINDPETRNNIIQSLRLQIKTISDHLSSTEKERDLLKKELEQTSAQNIKNNTENDALKAQCSILQNDNINLKKEIQNLMKKINDYEANGIQLSGQMQQNDLKLFSAESQLKDSKTECNNLKEKLKNLQETICKQNKEIVFLETQLTKTKDILHTTTNKLKGSAHYDDLSLQKIGFLLADALNQKYNPKNARSEVERLIEVAHLEHIKLSETGRVKLNPFNCPILNNNDYFKSNSEKPASSNNIYSKFDELDKELSTFSMKQFGDT</sequence>
<evidence type="ECO:0000313" key="3">
    <source>
        <dbReference type="Proteomes" id="UP001470230"/>
    </source>
</evidence>
<feature type="coiled-coil region" evidence="1">
    <location>
        <begin position="164"/>
        <end position="198"/>
    </location>
</feature>
<dbReference type="Proteomes" id="UP001470230">
    <property type="component" value="Unassembled WGS sequence"/>
</dbReference>